<keyword evidence="1" id="KW-0812">Transmembrane</keyword>
<dbReference type="EMBL" id="JANIEX010000039">
    <property type="protein sequence ID" value="KAJ3575376.1"/>
    <property type="molecule type" value="Genomic_DNA"/>
</dbReference>
<dbReference type="Proteomes" id="UP001213000">
    <property type="component" value="Unassembled WGS sequence"/>
</dbReference>
<comment type="caution">
    <text evidence="2">The sequence shown here is derived from an EMBL/GenBank/DDBJ whole genome shotgun (WGS) entry which is preliminary data.</text>
</comment>
<evidence type="ECO:0000313" key="2">
    <source>
        <dbReference type="EMBL" id="KAJ3575376.1"/>
    </source>
</evidence>
<protein>
    <submittedName>
        <fullName evidence="2">Uncharacterized protein</fullName>
    </submittedName>
</protein>
<keyword evidence="1" id="KW-1133">Transmembrane helix</keyword>
<evidence type="ECO:0000256" key="1">
    <source>
        <dbReference type="SAM" id="Phobius"/>
    </source>
</evidence>
<feature type="transmembrane region" description="Helical" evidence="1">
    <location>
        <begin position="52"/>
        <end position="74"/>
    </location>
</feature>
<reference evidence="2" key="1">
    <citation type="submission" date="2022-07" db="EMBL/GenBank/DDBJ databases">
        <title>Genome Sequence of Leucocoprinus birnbaumii.</title>
        <authorList>
            <person name="Buettner E."/>
        </authorList>
    </citation>
    <scope>NUCLEOTIDE SEQUENCE</scope>
    <source>
        <strain evidence="2">VT141</strain>
    </source>
</reference>
<organism evidence="2 3">
    <name type="scientific">Leucocoprinus birnbaumii</name>
    <dbReference type="NCBI Taxonomy" id="56174"/>
    <lineage>
        <taxon>Eukaryota</taxon>
        <taxon>Fungi</taxon>
        <taxon>Dikarya</taxon>
        <taxon>Basidiomycota</taxon>
        <taxon>Agaricomycotina</taxon>
        <taxon>Agaricomycetes</taxon>
        <taxon>Agaricomycetidae</taxon>
        <taxon>Agaricales</taxon>
        <taxon>Agaricineae</taxon>
        <taxon>Agaricaceae</taxon>
        <taxon>Leucocoprinus</taxon>
    </lineage>
</organism>
<sequence length="298" mass="32962">MLPREIDSIWRKGWRKQCIGRLLYIISRYSTFFTLGTIIYSSIGRPSHDLCLGLGISSAWATLIGLTCAQLAFFLRTYALWGASRIVGVFLAVVASSAFVSGLILDVKLMRSTKLLQPPVQDKPAIVPNCFLIVDGQPEIAMWSVVIIITEDSRKFTILKQAQVADASSSASMINALNQVLMLLAIAAKIKLKYSLTLDSLVRKVYRDAIYYFIVNFRPLKQISGTFPSIMTRCIAAHVILRLREHSKDALMATVTGNSLGPLEFFHTELTEGRLGEGNGDLGQNTATQCPESRIIKS</sequence>
<dbReference type="AlphaFoldDB" id="A0AAD5W362"/>
<name>A0AAD5W362_9AGAR</name>
<feature type="transmembrane region" description="Helical" evidence="1">
    <location>
        <begin position="86"/>
        <end position="105"/>
    </location>
</feature>
<keyword evidence="3" id="KW-1185">Reference proteome</keyword>
<feature type="transmembrane region" description="Helical" evidence="1">
    <location>
        <begin position="21"/>
        <end position="40"/>
    </location>
</feature>
<proteinExistence type="predicted"/>
<gene>
    <name evidence="2" type="ORF">NP233_g1139</name>
</gene>
<keyword evidence="1" id="KW-0472">Membrane</keyword>
<accession>A0AAD5W362</accession>
<evidence type="ECO:0000313" key="3">
    <source>
        <dbReference type="Proteomes" id="UP001213000"/>
    </source>
</evidence>